<proteinExistence type="predicted"/>
<dbReference type="Proteomes" id="UP000079169">
    <property type="component" value="Unplaced"/>
</dbReference>
<name>A0A1S3CYK2_DIACI</name>
<accession>A0A1S3CYK2</accession>
<dbReference type="KEGG" id="dci:103507784"/>
<dbReference type="GeneID" id="103507784"/>
<dbReference type="AlphaFoldDB" id="A0A1S3CYK2"/>
<sequence>MTTGTSSEVSEEFYKKMVRAWHQFTVKELKHLLETGNECFPSVIKSAQVMKIITVNRLEPNKVNYINVLDEFLRKCKLTQDACIKHLQHLCFQDVILHKEENMEDH</sequence>
<gene>
    <name evidence="2" type="primary">LOC103507784</name>
</gene>
<dbReference type="RefSeq" id="XP_008470510.1">
    <property type="nucleotide sequence ID" value="XM_008472288.3"/>
</dbReference>
<protein>
    <submittedName>
        <fullName evidence="2">Uncharacterized protein LOC103507784</fullName>
    </submittedName>
</protein>
<dbReference type="PaxDb" id="121845-A0A1S3CYK2"/>
<reference evidence="2" key="1">
    <citation type="submission" date="2025-08" db="UniProtKB">
        <authorList>
            <consortium name="RefSeq"/>
        </authorList>
    </citation>
    <scope>IDENTIFICATION</scope>
</reference>
<evidence type="ECO:0000313" key="1">
    <source>
        <dbReference type="Proteomes" id="UP000079169"/>
    </source>
</evidence>
<evidence type="ECO:0000313" key="2">
    <source>
        <dbReference type="RefSeq" id="XP_008470510.1"/>
    </source>
</evidence>
<keyword evidence="1" id="KW-1185">Reference proteome</keyword>
<organism evidence="1 2">
    <name type="scientific">Diaphorina citri</name>
    <name type="common">Asian citrus psyllid</name>
    <dbReference type="NCBI Taxonomy" id="121845"/>
    <lineage>
        <taxon>Eukaryota</taxon>
        <taxon>Metazoa</taxon>
        <taxon>Ecdysozoa</taxon>
        <taxon>Arthropoda</taxon>
        <taxon>Hexapoda</taxon>
        <taxon>Insecta</taxon>
        <taxon>Pterygota</taxon>
        <taxon>Neoptera</taxon>
        <taxon>Paraneoptera</taxon>
        <taxon>Hemiptera</taxon>
        <taxon>Sternorrhyncha</taxon>
        <taxon>Psylloidea</taxon>
        <taxon>Psyllidae</taxon>
        <taxon>Diaphorininae</taxon>
        <taxon>Diaphorina</taxon>
    </lineage>
</organism>